<name>A0ABU9BP98_9BURK</name>
<dbReference type="SMART" id="SM00028">
    <property type="entry name" value="TPR"/>
    <property type="match status" value="5"/>
</dbReference>
<accession>A0ABU9BP98</accession>
<evidence type="ECO:0000313" key="4">
    <source>
        <dbReference type="EMBL" id="MEK8031686.1"/>
    </source>
</evidence>
<feature type="signal peptide" evidence="3">
    <location>
        <begin position="1"/>
        <end position="44"/>
    </location>
</feature>
<dbReference type="Proteomes" id="UP001371218">
    <property type="component" value="Unassembled WGS sequence"/>
</dbReference>
<dbReference type="EMBL" id="JBBUTG010000006">
    <property type="protein sequence ID" value="MEK8031686.1"/>
    <property type="molecule type" value="Genomic_DNA"/>
</dbReference>
<comment type="caution">
    <text evidence="4">The sequence shown here is derived from an EMBL/GenBank/DDBJ whole genome shotgun (WGS) entry which is preliminary data.</text>
</comment>
<dbReference type="RefSeq" id="WP_341426075.1">
    <property type="nucleotide sequence ID" value="NZ_JBBUTG010000006.1"/>
</dbReference>
<protein>
    <submittedName>
        <fullName evidence="4">Tetratricopeptide repeat protein</fullName>
    </submittedName>
</protein>
<dbReference type="SUPFAM" id="SSF48452">
    <property type="entry name" value="TPR-like"/>
    <property type="match status" value="2"/>
</dbReference>
<dbReference type="PANTHER" id="PTHR44227:SF3">
    <property type="entry name" value="PROTEIN O-MANNOSYL-TRANSFERASE TMTC4"/>
    <property type="match status" value="1"/>
</dbReference>
<evidence type="ECO:0000313" key="5">
    <source>
        <dbReference type="Proteomes" id="UP001371218"/>
    </source>
</evidence>
<keyword evidence="2" id="KW-0802">TPR repeat</keyword>
<dbReference type="InterPro" id="IPR019734">
    <property type="entry name" value="TPR_rpt"/>
</dbReference>
<sequence>MLPRLARALTGQPTRLSTRRRAATPIRLACAAALASCLSLPAWADEPPASADSKEAEGPIANSAMDGSVFFDVLAAEMEAQNGDLGEAFGRMLATARRTRDEGLFQRSIEIASQARAGDKALAAIKLWRATVPESTTALLIQLRVLVQLDRTSELSEPIRTLIEREPANERSATIAALPRFLSTMADKRKVLTVTEQALAPYAKAEATRTAVRTALGRLAMAADMPETALSQARRGMAEDPSAPGPVLLALEMMPKEPAAEALVQGYLARPDALTPIRLAYARSLDQQQRIGEAAVQLREVLAKQPDQTAAWLSMGAYMVDLREPAEAIRSLEQFLKQANNLKSDANDGGEGDDPDGKHDVRGMVELTYLLMSQAYEQRGDLRTAGQWLDKIEPARVDMPTLTRRASLLAQSGQLAQARALVREGAARDEPDARARLLAEAQLLRDQRHWTEAYELMLGGLRQDPNDTTLMYELAMVADRLNRYDDMEALLRRVIALKPDDHHAHNALGYSLADRNIRLDEALALVKKASALAPHDPFIVDSLGWVEFRLGHHDEALKLLRRSHLARPHVEVAAHLGEVLWVMGQKDEALKIWREGQAREADNDVLQETLTRLKVKL</sequence>
<evidence type="ECO:0000256" key="2">
    <source>
        <dbReference type="ARBA" id="ARBA00022803"/>
    </source>
</evidence>
<evidence type="ECO:0000256" key="3">
    <source>
        <dbReference type="SAM" id="SignalP"/>
    </source>
</evidence>
<reference evidence="4 5" key="1">
    <citation type="submission" date="2024-04" db="EMBL/GenBank/DDBJ databases">
        <title>Novel species of the genus Ideonella isolated from streams.</title>
        <authorList>
            <person name="Lu H."/>
        </authorList>
    </citation>
    <scope>NUCLEOTIDE SEQUENCE [LARGE SCALE GENOMIC DNA]</scope>
    <source>
        <strain evidence="4 5">DXS29W</strain>
    </source>
</reference>
<keyword evidence="5" id="KW-1185">Reference proteome</keyword>
<dbReference type="Gene3D" id="1.25.40.10">
    <property type="entry name" value="Tetratricopeptide repeat domain"/>
    <property type="match status" value="3"/>
</dbReference>
<dbReference type="InterPro" id="IPR052346">
    <property type="entry name" value="O-mannosyl-transferase_TMTC"/>
</dbReference>
<keyword evidence="3" id="KW-0732">Signal</keyword>
<evidence type="ECO:0000256" key="1">
    <source>
        <dbReference type="ARBA" id="ARBA00022737"/>
    </source>
</evidence>
<proteinExistence type="predicted"/>
<organism evidence="4 5">
    <name type="scientific">Ideonella lacteola</name>
    <dbReference type="NCBI Taxonomy" id="2984193"/>
    <lineage>
        <taxon>Bacteria</taxon>
        <taxon>Pseudomonadati</taxon>
        <taxon>Pseudomonadota</taxon>
        <taxon>Betaproteobacteria</taxon>
        <taxon>Burkholderiales</taxon>
        <taxon>Sphaerotilaceae</taxon>
        <taxon>Ideonella</taxon>
    </lineage>
</organism>
<gene>
    <name evidence="4" type="ORF">AACH06_12735</name>
</gene>
<dbReference type="Pfam" id="PF13432">
    <property type="entry name" value="TPR_16"/>
    <property type="match status" value="1"/>
</dbReference>
<keyword evidence="1" id="KW-0677">Repeat</keyword>
<dbReference type="PANTHER" id="PTHR44227">
    <property type="match status" value="1"/>
</dbReference>
<feature type="chain" id="PRO_5046748847" evidence="3">
    <location>
        <begin position="45"/>
        <end position="617"/>
    </location>
</feature>
<dbReference type="InterPro" id="IPR011990">
    <property type="entry name" value="TPR-like_helical_dom_sf"/>
</dbReference>